<dbReference type="InterPro" id="IPR035965">
    <property type="entry name" value="PAS-like_dom_sf"/>
</dbReference>
<dbReference type="InterPro" id="IPR003661">
    <property type="entry name" value="HisK_dim/P_dom"/>
</dbReference>
<evidence type="ECO:0000313" key="11">
    <source>
        <dbReference type="EMBL" id="GAA4340966.1"/>
    </source>
</evidence>
<dbReference type="SUPFAM" id="SSF55785">
    <property type="entry name" value="PYP-like sensor domain (PAS domain)"/>
    <property type="match status" value="3"/>
</dbReference>
<dbReference type="InterPro" id="IPR036890">
    <property type="entry name" value="HATPase_C_sf"/>
</dbReference>
<dbReference type="Gene3D" id="3.30.450.20">
    <property type="entry name" value="PAS domain"/>
    <property type="match status" value="3"/>
</dbReference>
<dbReference type="Pfam" id="PF02518">
    <property type="entry name" value="HATPase_c"/>
    <property type="match status" value="1"/>
</dbReference>
<keyword evidence="5" id="KW-0418">Kinase</keyword>
<dbReference type="InterPro" id="IPR013655">
    <property type="entry name" value="PAS_fold_3"/>
</dbReference>
<evidence type="ECO:0000256" key="3">
    <source>
        <dbReference type="ARBA" id="ARBA00022553"/>
    </source>
</evidence>
<keyword evidence="3" id="KW-0597">Phosphoprotein</keyword>
<dbReference type="Gene3D" id="3.30.565.10">
    <property type="entry name" value="Histidine kinase-like ATPase, C-terminal domain"/>
    <property type="match status" value="1"/>
</dbReference>
<feature type="domain" description="PAC" evidence="10">
    <location>
        <begin position="382"/>
        <end position="434"/>
    </location>
</feature>
<reference evidence="12" key="1">
    <citation type="journal article" date="2019" name="Int. J. Syst. Evol. Microbiol.">
        <title>The Global Catalogue of Microorganisms (GCM) 10K type strain sequencing project: providing services to taxonomists for standard genome sequencing and annotation.</title>
        <authorList>
            <consortium name="The Broad Institute Genomics Platform"/>
            <consortium name="The Broad Institute Genome Sequencing Center for Infectious Disease"/>
            <person name="Wu L."/>
            <person name="Ma J."/>
        </authorList>
    </citation>
    <scope>NUCLEOTIDE SEQUENCE [LARGE SCALE GENOMIC DNA]</scope>
    <source>
        <strain evidence="12">JCM 17705</strain>
    </source>
</reference>
<dbReference type="PANTHER" id="PTHR45453">
    <property type="entry name" value="PHOSPHATE REGULON SENSOR PROTEIN PHOR"/>
    <property type="match status" value="1"/>
</dbReference>
<dbReference type="CDD" id="cd00082">
    <property type="entry name" value="HisKA"/>
    <property type="match status" value="1"/>
</dbReference>
<evidence type="ECO:0000313" key="12">
    <source>
        <dbReference type="Proteomes" id="UP001500582"/>
    </source>
</evidence>
<protein>
    <recommendedName>
        <fullName evidence="2">histidine kinase</fullName>
        <ecNumber evidence="2">2.7.13.3</ecNumber>
    </recommendedName>
</protein>
<dbReference type="EMBL" id="BAABFT010000027">
    <property type="protein sequence ID" value="GAA4340966.1"/>
    <property type="molecule type" value="Genomic_DNA"/>
</dbReference>
<evidence type="ECO:0000259" key="10">
    <source>
        <dbReference type="PROSITE" id="PS50113"/>
    </source>
</evidence>
<dbReference type="Gene3D" id="2.10.70.100">
    <property type="match status" value="1"/>
</dbReference>
<organism evidence="11 12">
    <name type="scientific">Mucilaginibacter gynuensis</name>
    <dbReference type="NCBI Taxonomy" id="1302236"/>
    <lineage>
        <taxon>Bacteria</taxon>
        <taxon>Pseudomonadati</taxon>
        <taxon>Bacteroidota</taxon>
        <taxon>Sphingobacteriia</taxon>
        <taxon>Sphingobacteriales</taxon>
        <taxon>Sphingobacteriaceae</taxon>
        <taxon>Mucilaginibacter</taxon>
    </lineage>
</organism>
<dbReference type="Pfam" id="PF08448">
    <property type="entry name" value="PAS_4"/>
    <property type="match status" value="2"/>
</dbReference>
<dbReference type="PROSITE" id="PS50109">
    <property type="entry name" value="HIS_KIN"/>
    <property type="match status" value="1"/>
</dbReference>
<dbReference type="InterPro" id="IPR000014">
    <property type="entry name" value="PAS"/>
</dbReference>
<keyword evidence="4" id="KW-0808">Transferase</keyword>
<gene>
    <name evidence="11" type="ORF">GCM10023149_52850</name>
</gene>
<dbReference type="Gene3D" id="1.10.287.130">
    <property type="match status" value="1"/>
</dbReference>
<dbReference type="InterPro" id="IPR001610">
    <property type="entry name" value="PAC"/>
</dbReference>
<keyword evidence="7" id="KW-0472">Membrane</keyword>
<dbReference type="SMART" id="SM00086">
    <property type="entry name" value="PAC"/>
    <property type="match status" value="2"/>
</dbReference>
<evidence type="ECO:0000256" key="6">
    <source>
        <dbReference type="ARBA" id="ARBA00023012"/>
    </source>
</evidence>
<comment type="catalytic activity">
    <reaction evidence="1">
        <text>ATP + protein L-histidine = ADP + protein N-phospho-L-histidine.</text>
        <dbReference type="EC" id="2.7.13.3"/>
    </reaction>
</comment>
<accession>A0ABP8HLD3</accession>
<evidence type="ECO:0000256" key="5">
    <source>
        <dbReference type="ARBA" id="ARBA00022777"/>
    </source>
</evidence>
<comment type="caution">
    <text evidence="11">The sequence shown here is derived from an EMBL/GenBank/DDBJ whole genome shotgun (WGS) entry which is preliminary data.</text>
</comment>
<evidence type="ECO:0000256" key="8">
    <source>
        <dbReference type="SAM" id="Coils"/>
    </source>
</evidence>
<name>A0ABP8HLD3_9SPHI</name>
<dbReference type="InterPro" id="IPR003594">
    <property type="entry name" value="HATPase_dom"/>
</dbReference>
<dbReference type="RefSeq" id="WP_345214244.1">
    <property type="nucleotide sequence ID" value="NZ_BAABFT010000027.1"/>
</dbReference>
<dbReference type="InterPro" id="IPR005467">
    <property type="entry name" value="His_kinase_dom"/>
</dbReference>
<dbReference type="EC" id="2.7.13.3" evidence="2"/>
<dbReference type="NCBIfam" id="TIGR00229">
    <property type="entry name" value="sensory_box"/>
    <property type="match status" value="1"/>
</dbReference>
<dbReference type="SUPFAM" id="SSF55874">
    <property type="entry name" value="ATPase domain of HSP90 chaperone/DNA topoisomerase II/histidine kinase"/>
    <property type="match status" value="1"/>
</dbReference>
<dbReference type="Pfam" id="PF08447">
    <property type="entry name" value="PAS_3"/>
    <property type="match status" value="1"/>
</dbReference>
<dbReference type="SMART" id="SM00387">
    <property type="entry name" value="HATPase_c"/>
    <property type="match status" value="1"/>
</dbReference>
<dbReference type="Pfam" id="PF00512">
    <property type="entry name" value="HisKA"/>
    <property type="match status" value="1"/>
</dbReference>
<dbReference type="PRINTS" id="PR00344">
    <property type="entry name" value="BCTRLSENSOR"/>
</dbReference>
<feature type="coiled-coil region" evidence="8">
    <location>
        <begin position="136"/>
        <end position="167"/>
    </location>
</feature>
<keyword evidence="6" id="KW-0902">Two-component regulatory system</keyword>
<evidence type="ECO:0000256" key="2">
    <source>
        <dbReference type="ARBA" id="ARBA00012438"/>
    </source>
</evidence>
<dbReference type="InterPro" id="IPR013656">
    <property type="entry name" value="PAS_4"/>
</dbReference>
<dbReference type="CDD" id="cd00130">
    <property type="entry name" value="PAS"/>
    <property type="match status" value="1"/>
</dbReference>
<dbReference type="InterPro" id="IPR050351">
    <property type="entry name" value="BphY/WalK/GraS-like"/>
</dbReference>
<evidence type="ECO:0000256" key="7">
    <source>
        <dbReference type="ARBA" id="ARBA00023136"/>
    </source>
</evidence>
<dbReference type="Proteomes" id="UP001500582">
    <property type="component" value="Unassembled WGS sequence"/>
</dbReference>
<feature type="domain" description="Histidine kinase" evidence="9">
    <location>
        <begin position="438"/>
        <end position="652"/>
    </location>
</feature>
<dbReference type="InterPro" id="IPR004358">
    <property type="entry name" value="Sig_transdc_His_kin-like_C"/>
</dbReference>
<dbReference type="SMART" id="SM00091">
    <property type="entry name" value="PAS"/>
    <property type="match status" value="3"/>
</dbReference>
<proteinExistence type="predicted"/>
<dbReference type="PANTHER" id="PTHR45453:SF1">
    <property type="entry name" value="PHOSPHATE REGULON SENSOR PROTEIN PHOR"/>
    <property type="match status" value="1"/>
</dbReference>
<evidence type="ECO:0000259" key="9">
    <source>
        <dbReference type="PROSITE" id="PS50109"/>
    </source>
</evidence>
<dbReference type="InterPro" id="IPR000700">
    <property type="entry name" value="PAS-assoc_C"/>
</dbReference>
<keyword evidence="12" id="KW-1185">Reference proteome</keyword>
<sequence>MSEPSYSLSNEQLLNVLALYQNGIAIHVGEDSVIEYANDSMIAIWGKDKSVIGKSLEDALPELKGQPFIDLFRKVWNEGITISGTDTPADLIVDGALQTYYFDFEYRAIKNNEGKTYCILHTATDVSARYLSQQREQNLAEEVSAINEELSASNEELIATNEELIESQHQQQKLYHELVEGDARFRSMVRQAPVGMCIIRADDLLIQEVNNAYLALVGKERAEFEHQTIWEAVPEAAASYAPVMNNVITTGVPFVAKEHYLTLVRNGQPEDVYIDFVYEPVKLYDGSVTAIMVLGIDVTEKVIARLNIEEAEERGRLAVEAAEIGTFDLNLKKRVMITSDRFNAIFGFNGPVKWETFASVIHPDDNTARLLAHDEAYKTGKLFYEARVIHPDESIHWIRVQGKVFFDADNKPERILGTLLDITQVHRLNQQKDDFISIASHELKTPITSLKASLQLLDRVKDNPTSPLFNKLIDQSNRSMQKISSLVEDLLNVNRTNESQLRLKKTTFNVNDMLESCCNDIRTVDKYKLIIQGDKEAKMHADEHAIDQVMVNLVNNAVKYAPDSLEIFLIVEKLDNFVKISVKDNGPGIPQDKIARLFDRYYQAENSGFQNAGLGLGLYISAEIIKRHGGKIGVDSELGGGSTFWFTVPVAE</sequence>
<keyword evidence="8" id="KW-0175">Coiled coil</keyword>
<evidence type="ECO:0000256" key="4">
    <source>
        <dbReference type="ARBA" id="ARBA00022679"/>
    </source>
</evidence>
<dbReference type="SMART" id="SM00388">
    <property type="entry name" value="HisKA"/>
    <property type="match status" value="1"/>
</dbReference>
<evidence type="ECO:0000256" key="1">
    <source>
        <dbReference type="ARBA" id="ARBA00000085"/>
    </source>
</evidence>
<dbReference type="PROSITE" id="PS50113">
    <property type="entry name" value="PAC"/>
    <property type="match status" value="1"/>
</dbReference>
<dbReference type="SUPFAM" id="SSF47384">
    <property type="entry name" value="Homodimeric domain of signal transducing histidine kinase"/>
    <property type="match status" value="1"/>
</dbReference>
<dbReference type="InterPro" id="IPR036097">
    <property type="entry name" value="HisK_dim/P_sf"/>
</dbReference>